<comment type="caution">
    <text evidence="2">The sequence shown here is derived from an EMBL/GenBank/DDBJ whole genome shotgun (WGS) entry which is preliminary data.</text>
</comment>
<name>A0ABV7XMT9_9GAMM</name>
<gene>
    <name evidence="2" type="ORF">ACFONC_10705</name>
</gene>
<accession>A0ABV7XMT9</accession>
<protein>
    <submittedName>
        <fullName evidence="2">Carboxypeptidase-like regulatory domain-containing protein</fullName>
    </submittedName>
</protein>
<evidence type="ECO:0000313" key="2">
    <source>
        <dbReference type="EMBL" id="MFC3716623.1"/>
    </source>
</evidence>
<sequence>MNNTKVSTLFLAALALPLLSACEESRGTEAARAEGGYATGTVVDTRGKPIAGAKVLLDNSVFYASYIHGSTGDDGRYRIRVQPGAWRAHATFTKQYNGRTYTLELHPDAIDSFDQDGAVRNFTWQLEGRGPVNDYSYYGGFIQLSAAVGFYEDFNDVELVLTPDGPLIDGSPGKQLRLRLKDHYWRDYYQVEDIPIGRYTVTATIETDGQPRPLRIQDWHEEGEFVPAFQLDFLPESSGSPGAKASIVIGD</sequence>
<dbReference type="RefSeq" id="WP_386743916.1">
    <property type="nucleotide sequence ID" value="NZ_JBHRYA010000007.1"/>
</dbReference>
<keyword evidence="3" id="KW-1185">Reference proteome</keyword>
<organism evidence="2 3">
    <name type="scientific">Luteimonas soli</name>
    <dbReference type="NCBI Taxonomy" id="1648966"/>
    <lineage>
        <taxon>Bacteria</taxon>
        <taxon>Pseudomonadati</taxon>
        <taxon>Pseudomonadota</taxon>
        <taxon>Gammaproteobacteria</taxon>
        <taxon>Lysobacterales</taxon>
        <taxon>Lysobacteraceae</taxon>
        <taxon>Luteimonas</taxon>
    </lineage>
</organism>
<dbReference type="Proteomes" id="UP001595705">
    <property type="component" value="Unassembled WGS sequence"/>
</dbReference>
<dbReference type="Pfam" id="PF13620">
    <property type="entry name" value="CarboxypepD_reg"/>
    <property type="match status" value="1"/>
</dbReference>
<dbReference type="SUPFAM" id="SSF49464">
    <property type="entry name" value="Carboxypeptidase regulatory domain-like"/>
    <property type="match status" value="1"/>
</dbReference>
<evidence type="ECO:0000256" key="1">
    <source>
        <dbReference type="SAM" id="SignalP"/>
    </source>
</evidence>
<reference evidence="3" key="1">
    <citation type="journal article" date="2019" name="Int. J. Syst. Evol. Microbiol.">
        <title>The Global Catalogue of Microorganisms (GCM) 10K type strain sequencing project: providing services to taxonomists for standard genome sequencing and annotation.</title>
        <authorList>
            <consortium name="The Broad Institute Genomics Platform"/>
            <consortium name="The Broad Institute Genome Sequencing Center for Infectious Disease"/>
            <person name="Wu L."/>
            <person name="Ma J."/>
        </authorList>
    </citation>
    <scope>NUCLEOTIDE SEQUENCE [LARGE SCALE GENOMIC DNA]</scope>
    <source>
        <strain evidence="3">KCTC 42441</strain>
    </source>
</reference>
<dbReference type="InterPro" id="IPR008969">
    <property type="entry name" value="CarboxyPept-like_regulatory"/>
</dbReference>
<feature type="signal peptide" evidence="1">
    <location>
        <begin position="1"/>
        <end position="21"/>
    </location>
</feature>
<dbReference type="EMBL" id="JBHRYA010000007">
    <property type="protein sequence ID" value="MFC3716623.1"/>
    <property type="molecule type" value="Genomic_DNA"/>
</dbReference>
<dbReference type="PROSITE" id="PS51257">
    <property type="entry name" value="PROKAR_LIPOPROTEIN"/>
    <property type="match status" value="1"/>
</dbReference>
<dbReference type="Gene3D" id="2.60.40.1120">
    <property type="entry name" value="Carboxypeptidase-like, regulatory domain"/>
    <property type="match status" value="1"/>
</dbReference>
<feature type="chain" id="PRO_5047145677" evidence="1">
    <location>
        <begin position="22"/>
        <end position="251"/>
    </location>
</feature>
<proteinExistence type="predicted"/>
<keyword evidence="1" id="KW-0732">Signal</keyword>
<evidence type="ECO:0000313" key="3">
    <source>
        <dbReference type="Proteomes" id="UP001595705"/>
    </source>
</evidence>